<reference evidence="2 3" key="1">
    <citation type="journal article" date="2014" name="Environ. Microbiol.">
        <title>Comparative genomics of the marine bacterial genus Glaciecola reveals the high degree of genomic diversity and genomic characteristic for cold adaptation.</title>
        <authorList>
            <person name="Qin Q.L."/>
            <person name="Xie B.B."/>
            <person name="Yu Y."/>
            <person name="Shu Y.L."/>
            <person name="Rong J.C."/>
            <person name="Zhang Y.J."/>
            <person name="Zhao D.L."/>
            <person name="Chen X.L."/>
            <person name="Zhang X.Y."/>
            <person name="Chen B."/>
            <person name="Zhou B.C."/>
            <person name="Zhang Y.Z."/>
        </authorList>
    </citation>
    <scope>NUCLEOTIDE SEQUENCE [LARGE SCALE GENOMIC DNA]</scope>
    <source>
        <strain evidence="2 3">NO2</strain>
    </source>
</reference>
<evidence type="ECO:0008006" key="4">
    <source>
        <dbReference type="Google" id="ProtNLM"/>
    </source>
</evidence>
<evidence type="ECO:0000313" key="3">
    <source>
        <dbReference type="Proteomes" id="UP000008372"/>
    </source>
</evidence>
<feature type="transmembrane region" description="Helical" evidence="1">
    <location>
        <begin position="34"/>
        <end position="53"/>
    </location>
</feature>
<keyword evidence="1" id="KW-0472">Membrane</keyword>
<sequence>MVSCIKNYLAKNAHSGKHNGGLTGRYLARYIKSVVTILFPLTIVVMTPIHFAHSEQISFNKTPLENDVQLSYKWRDHANEKHQFSFTLPLEQVKNRHHKRFVPEQVTRYQQIAMLKERKKIDAKDARIEIKRIGESLQLSVRSRSEEQVKKYQKQLLQAKDDAFEQYLEDHYYTQFSNYLGQEGIKPDHLRYIKENQTLLKPFAEAMYAEASESPDMRAFLNLLLGWLQSIPYDDLESRVSSNGAGFSPPFTLLSNNQGDCDSKSVLMASVIRALFPDIELVMLYLPNHALLGIAMSPQKDEASMLINGEEYLLMEPTGPALFSLNEVAPSSQRFLDTRMYSYEVIPFHVNK</sequence>
<dbReference type="EMBL" id="BAEK01000005">
    <property type="protein sequence ID" value="GAC03044.1"/>
    <property type="molecule type" value="Genomic_DNA"/>
</dbReference>
<keyword evidence="1" id="KW-1133">Transmembrane helix</keyword>
<name>A0ABQ0I151_9ALTE</name>
<keyword evidence="3" id="KW-1185">Reference proteome</keyword>
<comment type="caution">
    <text evidence="2">The sequence shown here is derived from an EMBL/GenBank/DDBJ whole genome shotgun (WGS) entry which is preliminary data.</text>
</comment>
<evidence type="ECO:0000313" key="2">
    <source>
        <dbReference type="EMBL" id="GAC03044.1"/>
    </source>
</evidence>
<dbReference type="RefSeq" id="WP_008301886.1">
    <property type="nucleotide sequence ID" value="NZ_BAEK01000005.1"/>
</dbReference>
<keyword evidence="1" id="KW-0812">Transmembrane</keyword>
<protein>
    <recommendedName>
        <fullName evidence="4">Transglutaminase-like domain-containing protein</fullName>
    </recommendedName>
</protein>
<evidence type="ECO:0000256" key="1">
    <source>
        <dbReference type="SAM" id="Phobius"/>
    </source>
</evidence>
<dbReference type="Proteomes" id="UP000008372">
    <property type="component" value="Unassembled WGS sequence"/>
</dbReference>
<proteinExistence type="predicted"/>
<accession>A0ABQ0I151</accession>
<organism evidence="2 3">
    <name type="scientific">Paraglaciecola agarilytica NO2</name>
    <dbReference type="NCBI Taxonomy" id="1125747"/>
    <lineage>
        <taxon>Bacteria</taxon>
        <taxon>Pseudomonadati</taxon>
        <taxon>Pseudomonadota</taxon>
        <taxon>Gammaproteobacteria</taxon>
        <taxon>Alteromonadales</taxon>
        <taxon>Alteromonadaceae</taxon>
        <taxon>Paraglaciecola</taxon>
    </lineage>
</organism>
<gene>
    <name evidence="2" type="ORF">GAGA_0179</name>
</gene>